<accession>A0A427T7C8</accession>
<dbReference type="EMBL" id="RSEC01000048">
    <property type="protein sequence ID" value="RSD16256.1"/>
    <property type="molecule type" value="Genomic_DNA"/>
</dbReference>
<sequence>MSIRKLVSGITCTILLFATFQGTAFAGFPAPPKSTEFDHSTAFSTLMEVDDQPSPGLTGPTPPTPHVPGLPDCGRLPKQFTPQSPVCETSTAQGRFTGQIKYDGQNPFTLQWSFQLNGPTAALAAGPMVENADIFDHGSRITSYHDHHSGIPSNYLVHSSVSGLTTAGNYELLIEENFLTANGAQATVTGRFSFVITLV</sequence>
<gene>
    <name evidence="3" type="ORF">EIY87_21560</name>
</gene>
<dbReference type="Proteomes" id="UP000267081">
    <property type="component" value="Unassembled WGS sequence"/>
</dbReference>
<evidence type="ECO:0000256" key="1">
    <source>
        <dbReference type="SAM" id="MobiDB-lite"/>
    </source>
</evidence>
<evidence type="ECO:0000313" key="3">
    <source>
        <dbReference type="EMBL" id="RSD16256.1"/>
    </source>
</evidence>
<reference evidence="3 4" key="1">
    <citation type="submission" date="2018-12" db="EMBL/GenBank/DDBJ databases">
        <title>Amycolatopsis eburnea sp. nov. actinomycete associate with arbuscular mycorrhiza fungal spore.</title>
        <authorList>
            <person name="Lumyong S."/>
            <person name="Chaiya L."/>
        </authorList>
    </citation>
    <scope>NUCLEOTIDE SEQUENCE [LARGE SCALE GENOMIC DNA]</scope>
    <source>
        <strain evidence="3 4">GLM-1</strain>
    </source>
</reference>
<feature type="signal peptide" evidence="2">
    <location>
        <begin position="1"/>
        <end position="26"/>
    </location>
</feature>
<evidence type="ECO:0000313" key="4">
    <source>
        <dbReference type="Proteomes" id="UP000267081"/>
    </source>
</evidence>
<dbReference type="OrthoDB" id="4562341at2"/>
<name>A0A427T7C8_9PSEU</name>
<organism evidence="3 4">
    <name type="scientific">Amycolatopsis eburnea</name>
    <dbReference type="NCBI Taxonomy" id="2267691"/>
    <lineage>
        <taxon>Bacteria</taxon>
        <taxon>Bacillati</taxon>
        <taxon>Actinomycetota</taxon>
        <taxon>Actinomycetes</taxon>
        <taxon>Pseudonocardiales</taxon>
        <taxon>Pseudonocardiaceae</taxon>
        <taxon>Amycolatopsis</taxon>
    </lineage>
</organism>
<keyword evidence="4" id="KW-1185">Reference proteome</keyword>
<keyword evidence="2" id="KW-0732">Signal</keyword>
<dbReference type="AlphaFoldDB" id="A0A427T7C8"/>
<dbReference type="RefSeq" id="WP_125311046.1">
    <property type="nucleotide sequence ID" value="NZ_RSEC01000048.1"/>
</dbReference>
<proteinExistence type="predicted"/>
<feature type="compositionally biased region" description="Polar residues" evidence="1">
    <location>
        <begin position="80"/>
        <end position="89"/>
    </location>
</feature>
<evidence type="ECO:0000256" key="2">
    <source>
        <dbReference type="SAM" id="SignalP"/>
    </source>
</evidence>
<comment type="caution">
    <text evidence="3">The sequence shown here is derived from an EMBL/GenBank/DDBJ whole genome shotgun (WGS) entry which is preliminary data.</text>
</comment>
<feature type="region of interest" description="Disordered" evidence="1">
    <location>
        <begin position="49"/>
        <end position="89"/>
    </location>
</feature>
<feature type="chain" id="PRO_5019220569" evidence="2">
    <location>
        <begin position="27"/>
        <end position="199"/>
    </location>
</feature>
<protein>
    <submittedName>
        <fullName evidence="3">Uncharacterized protein</fullName>
    </submittedName>
</protein>